<dbReference type="RefSeq" id="WP_307152654.1">
    <property type="nucleotide sequence ID" value="NZ_JAUSUK010000001.1"/>
</dbReference>
<name>A0ABU0C2A0_9BRAD</name>
<dbReference type="InterPro" id="IPR036388">
    <property type="entry name" value="WH-like_DNA-bd_sf"/>
</dbReference>
<keyword evidence="3" id="KW-0804">Transcription</keyword>
<dbReference type="InterPro" id="IPR000595">
    <property type="entry name" value="cNMP-bd_dom"/>
</dbReference>
<evidence type="ECO:0000313" key="5">
    <source>
        <dbReference type="EMBL" id="MDQ0324347.1"/>
    </source>
</evidence>
<dbReference type="SMART" id="SM00419">
    <property type="entry name" value="HTH_CRP"/>
    <property type="match status" value="1"/>
</dbReference>
<evidence type="ECO:0000256" key="2">
    <source>
        <dbReference type="ARBA" id="ARBA00023125"/>
    </source>
</evidence>
<dbReference type="Pfam" id="PF13545">
    <property type="entry name" value="HTH_Crp_2"/>
    <property type="match status" value="1"/>
</dbReference>
<comment type="caution">
    <text evidence="5">The sequence shown here is derived from an EMBL/GenBank/DDBJ whole genome shotgun (WGS) entry which is preliminary data.</text>
</comment>
<proteinExistence type="predicted"/>
<dbReference type="SUPFAM" id="SSF46785">
    <property type="entry name" value="Winged helix' DNA-binding domain"/>
    <property type="match status" value="1"/>
</dbReference>
<sequence>MSVSDHPSSAHWLDRLENGHRRRYGAGETIAYPDAETDRLFVLKTGLARICLNGATKALTLSYLRPGGIYVTHTRAWVEALEDCDIVSWPVREMLTLVSRHPELAVEALRDIGQVLAGALDLIEDLAFRPVESRLARFLLLESARQASARIRLIDHTEALASALGTSRQTLSTLVNKLIRDGVVTRDGREHLLILAPARLEELSALSPG</sequence>
<keyword evidence="2" id="KW-0238">DNA-binding</keyword>
<gene>
    <name evidence="5" type="ORF">J2R99_000196</name>
</gene>
<feature type="domain" description="HTH crp-type" evidence="4">
    <location>
        <begin position="129"/>
        <end position="198"/>
    </location>
</feature>
<organism evidence="5 6">
    <name type="scientific">Rhodopseudomonas julia</name>
    <dbReference type="NCBI Taxonomy" id="200617"/>
    <lineage>
        <taxon>Bacteria</taxon>
        <taxon>Pseudomonadati</taxon>
        <taxon>Pseudomonadota</taxon>
        <taxon>Alphaproteobacteria</taxon>
        <taxon>Hyphomicrobiales</taxon>
        <taxon>Nitrobacteraceae</taxon>
        <taxon>Rhodopseudomonas</taxon>
    </lineage>
</organism>
<dbReference type="PANTHER" id="PTHR24567">
    <property type="entry name" value="CRP FAMILY TRANSCRIPTIONAL REGULATORY PROTEIN"/>
    <property type="match status" value="1"/>
</dbReference>
<dbReference type="PROSITE" id="PS51063">
    <property type="entry name" value="HTH_CRP_2"/>
    <property type="match status" value="1"/>
</dbReference>
<dbReference type="Gene3D" id="2.60.120.10">
    <property type="entry name" value="Jelly Rolls"/>
    <property type="match status" value="1"/>
</dbReference>
<protein>
    <submittedName>
        <fullName evidence="5">CRP-like cAMP-binding protein</fullName>
    </submittedName>
</protein>
<keyword evidence="1" id="KW-0805">Transcription regulation</keyword>
<reference evidence="5 6" key="1">
    <citation type="submission" date="2023-07" db="EMBL/GenBank/DDBJ databases">
        <title>Genomic Encyclopedia of Type Strains, Phase IV (KMG-IV): sequencing the most valuable type-strain genomes for metagenomic binning, comparative biology and taxonomic classification.</title>
        <authorList>
            <person name="Goeker M."/>
        </authorList>
    </citation>
    <scope>NUCLEOTIDE SEQUENCE [LARGE SCALE GENOMIC DNA]</scope>
    <source>
        <strain evidence="5 6">DSM 11549</strain>
    </source>
</reference>
<dbReference type="Gene3D" id="1.10.10.10">
    <property type="entry name" value="Winged helix-like DNA-binding domain superfamily/Winged helix DNA-binding domain"/>
    <property type="match status" value="1"/>
</dbReference>
<dbReference type="InterPro" id="IPR036390">
    <property type="entry name" value="WH_DNA-bd_sf"/>
</dbReference>
<dbReference type="InterPro" id="IPR050397">
    <property type="entry name" value="Env_Response_Regulators"/>
</dbReference>
<dbReference type="PANTHER" id="PTHR24567:SF26">
    <property type="entry name" value="REGULATORY PROTEIN YEIL"/>
    <property type="match status" value="1"/>
</dbReference>
<dbReference type="InterPro" id="IPR014710">
    <property type="entry name" value="RmlC-like_jellyroll"/>
</dbReference>
<dbReference type="InterPro" id="IPR012318">
    <property type="entry name" value="HTH_CRP"/>
</dbReference>
<dbReference type="InterPro" id="IPR018490">
    <property type="entry name" value="cNMP-bd_dom_sf"/>
</dbReference>
<evidence type="ECO:0000259" key="4">
    <source>
        <dbReference type="PROSITE" id="PS51063"/>
    </source>
</evidence>
<dbReference type="Proteomes" id="UP001230253">
    <property type="component" value="Unassembled WGS sequence"/>
</dbReference>
<accession>A0ABU0C2A0</accession>
<evidence type="ECO:0000313" key="6">
    <source>
        <dbReference type="Proteomes" id="UP001230253"/>
    </source>
</evidence>
<keyword evidence="6" id="KW-1185">Reference proteome</keyword>
<dbReference type="EMBL" id="JAUSUK010000001">
    <property type="protein sequence ID" value="MDQ0324347.1"/>
    <property type="molecule type" value="Genomic_DNA"/>
</dbReference>
<evidence type="ECO:0000256" key="1">
    <source>
        <dbReference type="ARBA" id="ARBA00023015"/>
    </source>
</evidence>
<dbReference type="Pfam" id="PF00027">
    <property type="entry name" value="cNMP_binding"/>
    <property type="match status" value="1"/>
</dbReference>
<dbReference type="CDD" id="cd00038">
    <property type="entry name" value="CAP_ED"/>
    <property type="match status" value="1"/>
</dbReference>
<evidence type="ECO:0000256" key="3">
    <source>
        <dbReference type="ARBA" id="ARBA00023163"/>
    </source>
</evidence>
<dbReference type="SUPFAM" id="SSF51206">
    <property type="entry name" value="cAMP-binding domain-like"/>
    <property type="match status" value="1"/>
</dbReference>